<dbReference type="AlphaFoldDB" id="A0A7X0J2E4"/>
<dbReference type="GO" id="GO:0042742">
    <property type="term" value="P:defense response to bacterium"/>
    <property type="evidence" value="ECO:0007669"/>
    <property type="project" value="UniProtKB-KW"/>
</dbReference>
<dbReference type="InterPro" id="IPR051056">
    <property type="entry name" value="Glycosyl_Hydrolase_73"/>
</dbReference>
<dbReference type="SMART" id="SM00257">
    <property type="entry name" value="LysM"/>
    <property type="match status" value="1"/>
</dbReference>
<feature type="signal peptide" evidence="6">
    <location>
        <begin position="1"/>
        <end position="22"/>
    </location>
</feature>
<evidence type="ECO:0000256" key="3">
    <source>
        <dbReference type="ARBA" id="ARBA00022801"/>
    </source>
</evidence>
<evidence type="ECO:0000256" key="5">
    <source>
        <dbReference type="SAM" id="MobiDB-lite"/>
    </source>
</evidence>
<evidence type="ECO:0000313" key="9">
    <source>
        <dbReference type="Proteomes" id="UP000521017"/>
    </source>
</evidence>
<organism evidence="8 9">
    <name type="scientific">Pedobacter cryoconitis</name>
    <dbReference type="NCBI Taxonomy" id="188932"/>
    <lineage>
        <taxon>Bacteria</taxon>
        <taxon>Pseudomonadati</taxon>
        <taxon>Bacteroidota</taxon>
        <taxon>Sphingobacteriia</taxon>
        <taxon>Sphingobacteriales</taxon>
        <taxon>Sphingobacteriaceae</taxon>
        <taxon>Pedobacter</taxon>
    </lineage>
</organism>
<sequence>MITKKLMLIWLALILLGSTAQSQTVTQYVEEHTDHAQELMRASDVPASVILAVAIHESAAGKSKVARHLNNHFGIKGSNSNSAINSSYRDYENADESYDNFVEVLQNNSSFSKLFDRCDQYDYAAWAKGIQRGGYASSRTWANQVIAIINKYELYQYDERPDDYVEPVKVAPVSTRKKHHRSSHRTKHHRSSAKFYTIKKGDNLNRIAESHGTSSKVLMRKNGLKKSALKPGQKIKL</sequence>
<evidence type="ECO:0000256" key="4">
    <source>
        <dbReference type="ARBA" id="ARBA00032108"/>
    </source>
</evidence>
<reference evidence="8 9" key="1">
    <citation type="submission" date="2020-08" db="EMBL/GenBank/DDBJ databases">
        <title>Genomic Encyclopedia of Type Strains, Phase IV (KMG-V): Genome sequencing to study the core and pangenomes of soil and plant-associated prokaryotes.</title>
        <authorList>
            <person name="Whitman W."/>
        </authorList>
    </citation>
    <scope>NUCLEOTIDE SEQUENCE [LARGE SCALE GENOMIC DNA]</scope>
    <source>
        <strain evidence="8 9">M2T3</strain>
    </source>
</reference>
<evidence type="ECO:0000259" key="7">
    <source>
        <dbReference type="PROSITE" id="PS51782"/>
    </source>
</evidence>
<evidence type="ECO:0000256" key="6">
    <source>
        <dbReference type="SAM" id="SignalP"/>
    </source>
</evidence>
<dbReference type="Pfam" id="PF01476">
    <property type="entry name" value="LysM"/>
    <property type="match status" value="1"/>
</dbReference>
<dbReference type="GO" id="GO:0031640">
    <property type="term" value="P:killing of cells of another organism"/>
    <property type="evidence" value="ECO:0007669"/>
    <property type="project" value="UniProtKB-KW"/>
</dbReference>
<dbReference type="Gene3D" id="1.10.530.10">
    <property type="match status" value="1"/>
</dbReference>
<evidence type="ECO:0000256" key="1">
    <source>
        <dbReference type="ARBA" id="ARBA00022529"/>
    </source>
</evidence>
<dbReference type="Proteomes" id="UP000521017">
    <property type="component" value="Unassembled WGS sequence"/>
</dbReference>
<dbReference type="SUPFAM" id="SSF54106">
    <property type="entry name" value="LysM domain"/>
    <property type="match status" value="1"/>
</dbReference>
<keyword evidence="3" id="KW-0378">Hydrolase</keyword>
<feature type="chain" id="PRO_5031351288" description="Peptidoglycan hydrolase" evidence="6">
    <location>
        <begin position="23"/>
        <end position="237"/>
    </location>
</feature>
<dbReference type="PANTHER" id="PTHR33308:SF9">
    <property type="entry name" value="PEPTIDOGLYCAN HYDROLASE FLGJ"/>
    <property type="match status" value="1"/>
</dbReference>
<evidence type="ECO:0000256" key="2">
    <source>
        <dbReference type="ARBA" id="ARBA00022638"/>
    </source>
</evidence>
<feature type="compositionally biased region" description="Basic residues" evidence="5">
    <location>
        <begin position="175"/>
        <end position="192"/>
    </location>
</feature>
<dbReference type="RefSeq" id="WP_260409342.1">
    <property type="nucleotide sequence ID" value="NZ_JACHCC010000004.1"/>
</dbReference>
<dbReference type="GO" id="GO:0004040">
    <property type="term" value="F:amidase activity"/>
    <property type="evidence" value="ECO:0007669"/>
    <property type="project" value="InterPro"/>
</dbReference>
<keyword evidence="2" id="KW-0081">Bacteriolytic enzyme</keyword>
<dbReference type="SMART" id="SM00047">
    <property type="entry name" value="LYZ2"/>
    <property type="match status" value="1"/>
</dbReference>
<dbReference type="InterPro" id="IPR002901">
    <property type="entry name" value="MGlyc_endo_b_GlcNAc-like_dom"/>
</dbReference>
<keyword evidence="1" id="KW-0929">Antimicrobial</keyword>
<feature type="domain" description="LysM" evidence="7">
    <location>
        <begin position="194"/>
        <end position="237"/>
    </location>
</feature>
<dbReference type="InterPro" id="IPR036779">
    <property type="entry name" value="LysM_dom_sf"/>
</dbReference>
<proteinExistence type="predicted"/>
<dbReference type="CDD" id="cd00118">
    <property type="entry name" value="LysM"/>
    <property type="match status" value="1"/>
</dbReference>
<gene>
    <name evidence="8" type="ORF">HDF25_001770</name>
</gene>
<protein>
    <recommendedName>
        <fullName evidence="4">Peptidoglycan hydrolase</fullName>
    </recommendedName>
</protein>
<dbReference type="PANTHER" id="PTHR33308">
    <property type="entry name" value="PEPTIDOGLYCAN HYDROLASE FLGJ"/>
    <property type="match status" value="1"/>
</dbReference>
<dbReference type="Gene3D" id="3.10.350.10">
    <property type="entry name" value="LysM domain"/>
    <property type="match status" value="1"/>
</dbReference>
<name>A0A7X0J2E4_9SPHI</name>
<dbReference type="EMBL" id="JACHCC010000004">
    <property type="protein sequence ID" value="MBB6499628.1"/>
    <property type="molecule type" value="Genomic_DNA"/>
</dbReference>
<comment type="caution">
    <text evidence="8">The sequence shown here is derived from an EMBL/GenBank/DDBJ whole genome shotgun (WGS) entry which is preliminary data.</text>
</comment>
<evidence type="ECO:0000313" key="8">
    <source>
        <dbReference type="EMBL" id="MBB6499628.1"/>
    </source>
</evidence>
<accession>A0A7X0J2E4</accession>
<keyword evidence="6" id="KW-0732">Signal</keyword>
<dbReference type="Pfam" id="PF01832">
    <property type="entry name" value="Glucosaminidase"/>
    <property type="match status" value="1"/>
</dbReference>
<dbReference type="PROSITE" id="PS51782">
    <property type="entry name" value="LYSM"/>
    <property type="match status" value="1"/>
</dbReference>
<dbReference type="InterPro" id="IPR018392">
    <property type="entry name" value="LysM"/>
</dbReference>
<feature type="region of interest" description="Disordered" evidence="5">
    <location>
        <begin position="172"/>
        <end position="192"/>
    </location>
</feature>